<sequence length="403" mass="41903">MTSAIRRRRTALFVLFLIPGLLLASWVTRTPDIRDLLNASTSEMGMILFGLSLGAMLGVLASGRLVTRFGTRPVIIVGFVLVYLGFLAIAGASTASLAMGVFAGLLLFGLGMGLSDIAINIEGAELETTTRRPLLPALHGCFSLGTLVGSLISLGLTYLSLSVFWHLILMGATTLLPCLWACFAIPSGTGQTLTAKGAEQQPTTAPFKPWKDKTLIMIGLIVLALALAEGSATDWLPLLMVDGHGFDPASSALVYAGFTTAMTIGRFSGTYILQRFSREAVIRASAVSGALGIALVSFSDNPVLAAASVLFWGLGASLGFPVGISAAGESGEQPAKRVAAVATVGYLAFLIGPPSLGFIGQAYGLRMAMVVVLVLVATTVLLAPAVRGSRASTPNQIKGTCHE</sequence>
<feature type="transmembrane region" description="Helical" evidence="5">
    <location>
        <begin position="214"/>
        <end position="232"/>
    </location>
</feature>
<gene>
    <name evidence="7" type="ORF">GCM10009425_32230</name>
</gene>
<keyword evidence="4 5" id="KW-0472">Membrane</keyword>
<evidence type="ECO:0000256" key="3">
    <source>
        <dbReference type="ARBA" id="ARBA00022989"/>
    </source>
</evidence>
<dbReference type="Pfam" id="PF07690">
    <property type="entry name" value="MFS_1"/>
    <property type="match status" value="1"/>
</dbReference>
<feature type="transmembrane region" description="Helical" evidence="5">
    <location>
        <begin position="98"/>
        <end position="121"/>
    </location>
</feature>
<dbReference type="CDD" id="cd17393">
    <property type="entry name" value="MFS_MosC_like"/>
    <property type="match status" value="1"/>
</dbReference>
<dbReference type="PANTHER" id="PTHR23514">
    <property type="entry name" value="BYPASS OF STOP CODON PROTEIN 6"/>
    <property type="match status" value="1"/>
</dbReference>
<dbReference type="EMBL" id="BMNW01000007">
    <property type="protein sequence ID" value="GGM18921.1"/>
    <property type="molecule type" value="Genomic_DNA"/>
</dbReference>
<evidence type="ECO:0000256" key="2">
    <source>
        <dbReference type="ARBA" id="ARBA00022692"/>
    </source>
</evidence>
<evidence type="ECO:0000259" key="6">
    <source>
        <dbReference type="PROSITE" id="PS50850"/>
    </source>
</evidence>
<dbReference type="InterPro" id="IPR011701">
    <property type="entry name" value="MFS"/>
</dbReference>
<feature type="transmembrane region" description="Helical" evidence="5">
    <location>
        <begin position="45"/>
        <end position="67"/>
    </location>
</feature>
<feature type="transmembrane region" description="Helical" evidence="5">
    <location>
        <begin position="365"/>
        <end position="386"/>
    </location>
</feature>
<feature type="transmembrane region" description="Helical" evidence="5">
    <location>
        <begin position="74"/>
        <end position="92"/>
    </location>
</feature>
<evidence type="ECO:0000256" key="1">
    <source>
        <dbReference type="ARBA" id="ARBA00004141"/>
    </source>
</evidence>
<feature type="transmembrane region" description="Helical" evidence="5">
    <location>
        <begin position="164"/>
        <end position="186"/>
    </location>
</feature>
<keyword evidence="3 5" id="KW-1133">Transmembrane helix</keyword>
<name>A0ABQ2GXP8_9PSED</name>
<feature type="transmembrane region" description="Helical" evidence="5">
    <location>
        <begin position="338"/>
        <end position="359"/>
    </location>
</feature>
<feature type="transmembrane region" description="Helical" evidence="5">
    <location>
        <begin position="252"/>
        <end position="273"/>
    </location>
</feature>
<feature type="transmembrane region" description="Helical" evidence="5">
    <location>
        <begin position="280"/>
        <end position="298"/>
    </location>
</feature>
<evidence type="ECO:0000256" key="5">
    <source>
        <dbReference type="SAM" id="Phobius"/>
    </source>
</evidence>
<feature type="transmembrane region" description="Helical" evidence="5">
    <location>
        <begin position="133"/>
        <end position="158"/>
    </location>
</feature>
<evidence type="ECO:0000313" key="8">
    <source>
        <dbReference type="Proteomes" id="UP000616499"/>
    </source>
</evidence>
<feature type="domain" description="Major facilitator superfamily (MFS) profile" evidence="6">
    <location>
        <begin position="8"/>
        <end position="387"/>
    </location>
</feature>
<dbReference type="InterPro" id="IPR051788">
    <property type="entry name" value="MFS_Transporter"/>
</dbReference>
<keyword evidence="2 5" id="KW-0812">Transmembrane</keyword>
<dbReference type="PANTHER" id="PTHR23514:SF13">
    <property type="entry name" value="INNER MEMBRANE PROTEIN YBJJ"/>
    <property type="match status" value="1"/>
</dbReference>
<organism evidence="7 8">
    <name type="scientific">Pseudomonas asuensis</name>
    <dbReference type="NCBI Taxonomy" id="1825787"/>
    <lineage>
        <taxon>Bacteria</taxon>
        <taxon>Pseudomonadati</taxon>
        <taxon>Pseudomonadota</taxon>
        <taxon>Gammaproteobacteria</taxon>
        <taxon>Pseudomonadales</taxon>
        <taxon>Pseudomonadaceae</taxon>
        <taxon>Pseudomonas</taxon>
    </lineage>
</organism>
<comment type="caution">
    <text evidence="7">The sequence shown here is derived from an EMBL/GenBank/DDBJ whole genome shotgun (WGS) entry which is preliminary data.</text>
</comment>
<evidence type="ECO:0000256" key="4">
    <source>
        <dbReference type="ARBA" id="ARBA00023136"/>
    </source>
</evidence>
<dbReference type="InterPro" id="IPR020846">
    <property type="entry name" value="MFS_dom"/>
</dbReference>
<dbReference type="Gene3D" id="1.20.1250.20">
    <property type="entry name" value="MFS general substrate transporter like domains"/>
    <property type="match status" value="2"/>
</dbReference>
<dbReference type="RefSeq" id="WP_188867149.1">
    <property type="nucleotide sequence ID" value="NZ_BMNW01000007.1"/>
</dbReference>
<keyword evidence="8" id="KW-1185">Reference proteome</keyword>
<comment type="subcellular location">
    <subcellularLocation>
        <location evidence="1">Membrane</location>
        <topology evidence="1">Multi-pass membrane protein</topology>
    </subcellularLocation>
</comment>
<feature type="transmembrane region" description="Helical" evidence="5">
    <location>
        <begin position="304"/>
        <end position="326"/>
    </location>
</feature>
<dbReference type="Proteomes" id="UP000616499">
    <property type="component" value="Unassembled WGS sequence"/>
</dbReference>
<dbReference type="PROSITE" id="PS50850">
    <property type="entry name" value="MFS"/>
    <property type="match status" value="1"/>
</dbReference>
<evidence type="ECO:0000313" key="7">
    <source>
        <dbReference type="EMBL" id="GGM18921.1"/>
    </source>
</evidence>
<proteinExistence type="predicted"/>
<reference evidence="8" key="1">
    <citation type="journal article" date="2019" name="Int. J. Syst. Evol. Microbiol.">
        <title>The Global Catalogue of Microorganisms (GCM) 10K type strain sequencing project: providing services to taxonomists for standard genome sequencing and annotation.</title>
        <authorList>
            <consortium name="The Broad Institute Genomics Platform"/>
            <consortium name="The Broad Institute Genome Sequencing Center for Infectious Disease"/>
            <person name="Wu L."/>
            <person name="Ma J."/>
        </authorList>
    </citation>
    <scope>NUCLEOTIDE SEQUENCE [LARGE SCALE GENOMIC DNA]</scope>
    <source>
        <strain evidence="8">JCM 13501</strain>
    </source>
</reference>
<accession>A0ABQ2GXP8</accession>
<dbReference type="SUPFAM" id="SSF103473">
    <property type="entry name" value="MFS general substrate transporter"/>
    <property type="match status" value="1"/>
</dbReference>
<protein>
    <submittedName>
        <fullName evidence="7">MFS transporter</fullName>
    </submittedName>
</protein>
<dbReference type="InterPro" id="IPR036259">
    <property type="entry name" value="MFS_trans_sf"/>
</dbReference>